<evidence type="ECO:0000256" key="2">
    <source>
        <dbReference type="ARBA" id="ARBA00022676"/>
    </source>
</evidence>
<dbReference type="InParanoid" id="A0A6L2PVE2"/>
<dbReference type="AlphaFoldDB" id="A0A6L2PVE2"/>
<evidence type="ECO:0000313" key="5">
    <source>
        <dbReference type="Proteomes" id="UP000502823"/>
    </source>
</evidence>
<protein>
    <recommendedName>
        <fullName evidence="6">Glucuronosyltransferase</fullName>
    </recommendedName>
</protein>
<comment type="similarity">
    <text evidence="1">Belongs to the UDP-glycosyltransferase family.</text>
</comment>
<evidence type="ECO:0000256" key="1">
    <source>
        <dbReference type="ARBA" id="ARBA00009995"/>
    </source>
</evidence>
<feature type="non-terminal residue" evidence="4">
    <location>
        <position position="143"/>
    </location>
</feature>
<keyword evidence="5" id="KW-1185">Reference proteome</keyword>
<accession>A0A6L2PVE2</accession>
<keyword evidence="3" id="KW-0808">Transferase</keyword>
<dbReference type="OrthoDB" id="5835829at2759"/>
<dbReference type="PANTHER" id="PTHR48043">
    <property type="entry name" value="EG:EG0003.4 PROTEIN-RELATED"/>
    <property type="match status" value="1"/>
</dbReference>
<evidence type="ECO:0008006" key="6">
    <source>
        <dbReference type="Google" id="ProtNLM"/>
    </source>
</evidence>
<name>A0A6L2PVE2_COPFO</name>
<dbReference type="InterPro" id="IPR050271">
    <property type="entry name" value="UDP-glycosyltransferase"/>
</dbReference>
<sequence length="143" mass="16134">TPVPNYQDVNLSFLYEIIFQTKDHTKLEKNSPYGFVEGFVSSMSKVVELQLSSPQIQEFIRSNESKYDLVFLEGLAFQGYHGLIHHLGSPPVIGVLSHAGLLTAGEAMGNPTNPAFIPDILLPYGSHMTFYERLQNTLFWLWT</sequence>
<dbReference type="GO" id="GO:0008194">
    <property type="term" value="F:UDP-glycosyltransferase activity"/>
    <property type="evidence" value="ECO:0007669"/>
    <property type="project" value="TreeGrafter"/>
</dbReference>
<dbReference type="SUPFAM" id="SSF53756">
    <property type="entry name" value="UDP-Glycosyltransferase/glycogen phosphorylase"/>
    <property type="match status" value="1"/>
</dbReference>
<dbReference type="EMBL" id="BLKM01006080">
    <property type="protein sequence ID" value="GFG36154.1"/>
    <property type="molecule type" value="Genomic_DNA"/>
</dbReference>
<feature type="non-terminal residue" evidence="4">
    <location>
        <position position="1"/>
    </location>
</feature>
<gene>
    <name evidence="4" type="ORF">Cfor_00736</name>
</gene>
<organism evidence="4 5">
    <name type="scientific">Coptotermes formosanus</name>
    <name type="common">Formosan subterranean termite</name>
    <dbReference type="NCBI Taxonomy" id="36987"/>
    <lineage>
        <taxon>Eukaryota</taxon>
        <taxon>Metazoa</taxon>
        <taxon>Ecdysozoa</taxon>
        <taxon>Arthropoda</taxon>
        <taxon>Hexapoda</taxon>
        <taxon>Insecta</taxon>
        <taxon>Pterygota</taxon>
        <taxon>Neoptera</taxon>
        <taxon>Polyneoptera</taxon>
        <taxon>Dictyoptera</taxon>
        <taxon>Blattodea</taxon>
        <taxon>Blattoidea</taxon>
        <taxon>Termitoidae</taxon>
        <taxon>Rhinotermitidae</taxon>
        <taxon>Coptotermes</taxon>
    </lineage>
</organism>
<reference evidence="5" key="1">
    <citation type="submission" date="2020-01" db="EMBL/GenBank/DDBJ databases">
        <title>Draft genome sequence of the Termite Coptotermes fromosanus.</title>
        <authorList>
            <person name="Itakura S."/>
            <person name="Yosikawa Y."/>
            <person name="Umezawa K."/>
        </authorList>
    </citation>
    <scope>NUCLEOTIDE SEQUENCE [LARGE SCALE GENOMIC DNA]</scope>
</reference>
<evidence type="ECO:0000256" key="3">
    <source>
        <dbReference type="ARBA" id="ARBA00022679"/>
    </source>
</evidence>
<evidence type="ECO:0000313" key="4">
    <source>
        <dbReference type="EMBL" id="GFG36154.1"/>
    </source>
</evidence>
<comment type="caution">
    <text evidence="4">The sequence shown here is derived from an EMBL/GenBank/DDBJ whole genome shotgun (WGS) entry which is preliminary data.</text>
</comment>
<proteinExistence type="inferred from homology"/>
<keyword evidence="2" id="KW-0328">Glycosyltransferase</keyword>
<dbReference type="PANTHER" id="PTHR48043:SF159">
    <property type="entry name" value="EG:EG0003.4 PROTEIN-RELATED"/>
    <property type="match status" value="1"/>
</dbReference>
<dbReference type="Proteomes" id="UP000502823">
    <property type="component" value="Unassembled WGS sequence"/>
</dbReference>